<dbReference type="EMBL" id="LIAE01007909">
    <property type="protein sequence ID" value="PAV76327.1"/>
    <property type="molecule type" value="Genomic_DNA"/>
</dbReference>
<accession>A0A2A2KR84</accession>
<evidence type="ECO:0000313" key="3">
    <source>
        <dbReference type="EMBL" id="PAV76327.1"/>
    </source>
</evidence>
<proteinExistence type="predicted"/>
<dbReference type="InterPro" id="IPR036047">
    <property type="entry name" value="F-box-like_dom_sf"/>
</dbReference>
<dbReference type="AlphaFoldDB" id="A0A2A2KR84"/>
<comment type="caution">
    <text evidence="3">The sequence shown here is derived from an EMBL/GenBank/DDBJ whole genome shotgun (WGS) entry which is preliminary data.</text>
</comment>
<dbReference type="InterPro" id="IPR001810">
    <property type="entry name" value="F-box_dom"/>
</dbReference>
<gene>
    <name evidence="3" type="ORF">WR25_27014</name>
</gene>
<organism evidence="3 4">
    <name type="scientific">Diploscapter pachys</name>
    <dbReference type="NCBI Taxonomy" id="2018661"/>
    <lineage>
        <taxon>Eukaryota</taxon>
        <taxon>Metazoa</taxon>
        <taxon>Ecdysozoa</taxon>
        <taxon>Nematoda</taxon>
        <taxon>Chromadorea</taxon>
        <taxon>Rhabditida</taxon>
        <taxon>Rhabditina</taxon>
        <taxon>Rhabditomorpha</taxon>
        <taxon>Rhabditoidea</taxon>
        <taxon>Rhabditidae</taxon>
        <taxon>Diploscapter</taxon>
    </lineage>
</organism>
<dbReference type="Gene3D" id="1.20.1280.50">
    <property type="match status" value="1"/>
</dbReference>
<sequence>MVSYLSYPPYTVRLRAVTPYRSVRDPSPPPISFRNDPAFNSTAVSSRLSSIMMSESAPAKKFPTPAPISTRNIEPPKIPTVRKDDPSPLLSEPAKVEPPLAPMPVRKKKVVVKKVVKKVKKSASTTENDASSVPSIFKSRPPIIPNLPDVVMRKIFSMLTYKELCGIESVCRRWMNIMNTQWRKQIHEICIERLGSKYPTATQCIAFRRLNVSCPSSSFDFLAGVFRRSCLGLLKMTTDIHFLAYMSQVHIKKGAERRYFSMVEELWLLIIDCTDELTANFLEVIPKLFSELTHLTLQIHVNPQYCENVGRIVKGLVQEYPKTEINLELHADKSHMVLAQVAYLPSLPLTKIKVICTDFNLPQIRLDILYGVLKEKNIMAKNITIRDWTIYADGSTPLTYHPLDTFRISSCTIQTVDDFISSLKLTSTQNRPKKIVKKLVKRKKLPDDEAHRANPDEPKKKKIVKKLVKKSSEPYIKKLEVAGQCVIQGYQFLQNKAHTELEKRLSTSIPEMNVDCSEIYYCCVNDTSYSENLNIIITNPNSQDASVSLTSPSQLFTNQTTTVSAQSTKVINVPAPMQTDYMDYYVEYAVIENKTIFIDSSQPILVVASNAHDDGGSEDKYTIRPICTLGTDYRIFGDEAADLNQQLKSTNVYTIIAVQDGTNVLTDPINANVTLKRGQQLTIATYYWLTNIKVTSTKPVAVLAGAVCGFGYYNPQICSHEALMVGPTTNWQTHVPYYKFRPAEVGEFMALIRDDLTNVYRDGVLIFSNLTANHYVVFGTYTGAYIEATNPIYGVAVGAADLNGYGAPFFAHLPNDKNFVTDPVMFRRHRIRLMTRVYAVGTVTINGPNNYVYTPNGLLYIRMGRSQYYFVDVRVDPGLYTVSTTTSTTTYCVTVYGWGMFREYAFTPTYNLTDDGTC</sequence>
<dbReference type="PROSITE" id="PS50181">
    <property type="entry name" value="FBOX"/>
    <property type="match status" value="1"/>
</dbReference>
<evidence type="ECO:0000259" key="2">
    <source>
        <dbReference type="PROSITE" id="PS50181"/>
    </source>
</evidence>
<evidence type="ECO:0000313" key="4">
    <source>
        <dbReference type="Proteomes" id="UP000218231"/>
    </source>
</evidence>
<dbReference type="Pfam" id="PF12937">
    <property type="entry name" value="F-box-like"/>
    <property type="match status" value="1"/>
</dbReference>
<reference evidence="3 4" key="1">
    <citation type="journal article" date="2017" name="Curr. Biol.">
        <title>Genome architecture and evolution of a unichromosomal asexual nematode.</title>
        <authorList>
            <person name="Fradin H."/>
            <person name="Zegar C."/>
            <person name="Gutwein M."/>
            <person name="Lucas J."/>
            <person name="Kovtun M."/>
            <person name="Corcoran D."/>
            <person name="Baugh L.R."/>
            <person name="Kiontke K."/>
            <person name="Gunsalus K."/>
            <person name="Fitch D.H."/>
            <person name="Piano F."/>
        </authorList>
    </citation>
    <scope>NUCLEOTIDE SEQUENCE [LARGE SCALE GENOMIC DNA]</scope>
    <source>
        <strain evidence="3">PF1309</strain>
    </source>
</reference>
<dbReference type="Pfam" id="PF17517">
    <property type="entry name" value="IgGFc_binding"/>
    <property type="match status" value="1"/>
</dbReference>
<feature type="domain" description="F-box" evidence="2">
    <location>
        <begin position="141"/>
        <end position="185"/>
    </location>
</feature>
<dbReference type="InterPro" id="IPR035234">
    <property type="entry name" value="IgGFc-bd_N"/>
</dbReference>
<feature type="region of interest" description="Disordered" evidence="1">
    <location>
        <begin position="58"/>
        <end position="98"/>
    </location>
</feature>
<name>A0A2A2KR84_9BILA</name>
<dbReference type="Proteomes" id="UP000218231">
    <property type="component" value="Unassembled WGS sequence"/>
</dbReference>
<keyword evidence="4" id="KW-1185">Reference proteome</keyword>
<dbReference type="OrthoDB" id="5860330at2759"/>
<protein>
    <recommendedName>
        <fullName evidence="2">F-box domain-containing protein</fullName>
    </recommendedName>
</protein>
<evidence type="ECO:0000256" key="1">
    <source>
        <dbReference type="SAM" id="MobiDB-lite"/>
    </source>
</evidence>
<dbReference type="SUPFAM" id="SSF81383">
    <property type="entry name" value="F-box domain"/>
    <property type="match status" value="1"/>
</dbReference>